<gene>
    <name evidence="7" type="ORF">GSOID_T00011143001</name>
</gene>
<protein>
    <recommendedName>
        <fullName evidence="9">Indoleamine 2,3-dioxygenase-like protein</fullName>
    </recommendedName>
</protein>
<dbReference type="InterPro" id="IPR037217">
    <property type="entry name" value="Trp/Indoleamine_2_3_dOase-like"/>
</dbReference>
<dbReference type="GO" id="GO:0046872">
    <property type="term" value="F:metal ion binding"/>
    <property type="evidence" value="ECO:0007669"/>
    <property type="project" value="UniProtKB-KW"/>
</dbReference>
<organism evidence="7">
    <name type="scientific">Oikopleura dioica</name>
    <name type="common">Tunicate</name>
    <dbReference type="NCBI Taxonomy" id="34765"/>
    <lineage>
        <taxon>Eukaryota</taxon>
        <taxon>Metazoa</taxon>
        <taxon>Chordata</taxon>
        <taxon>Tunicata</taxon>
        <taxon>Appendicularia</taxon>
        <taxon>Copelata</taxon>
        <taxon>Oikopleuridae</taxon>
        <taxon>Oikopleura</taxon>
    </lineage>
</organism>
<keyword evidence="3 5" id="KW-0408">Iron</keyword>
<evidence type="ECO:0000256" key="6">
    <source>
        <dbReference type="SAM" id="MobiDB-lite"/>
    </source>
</evidence>
<keyword evidence="8" id="KW-1185">Reference proteome</keyword>
<sequence>MLKHQIYILKHTPINTAINEDEALNCETSSSEGESIESSLVSDSEEQVFDVYEKMELPAAVKELYKRFCISEKVGFLIENPVRKLPEQFAKWEELAKNVVDLLEKNRFRKTIEEELKIIDDSVLQSREEMFHAAAILTHIGAAYVNDQNFGGPAQVLPAQIAVPWFNICSRLKIHPTLTNYIAANCNWDLHDSSKPAELDNLKAITSLTRNRAYEWFMMIPVRMEIQNAPVLNSLMSIRHILQLSVKEWDEDTIVNNFKRAEISLREMTTTLMRMRDHLDPMEFYHGMRPYLAGSYNNPGLPNGLIFEGVSAEGKRFIGGSAAQTAITPSMDAMIPVKHHQAVVDYNLKLRHYIPKEHREFLEYLDNGPTLTDMIAESENEVICEAFNNFIDAYVHMRSSHITIVTSFIVLPASSKKEDFLKTQSKRKDQSEQFVDDDPDSSAAQKKEKEEVPEEVRRMQRRKYSRSHSLSDVGTGGTPFMVYLKSIRDATDAAKL</sequence>
<dbReference type="Pfam" id="PF01231">
    <property type="entry name" value="IDO"/>
    <property type="match status" value="1"/>
</dbReference>
<dbReference type="GO" id="GO:0019441">
    <property type="term" value="P:L-tryptophan catabolic process to kynurenine"/>
    <property type="evidence" value="ECO:0007669"/>
    <property type="project" value="InterPro"/>
</dbReference>
<dbReference type="Gene3D" id="1.20.58.480">
    <property type="match status" value="1"/>
</dbReference>
<dbReference type="AlphaFoldDB" id="E4XHZ2"/>
<dbReference type="EMBL" id="FN653053">
    <property type="protein sequence ID" value="CBY10208.1"/>
    <property type="molecule type" value="Genomic_DNA"/>
</dbReference>
<proteinExistence type="inferred from homology"/>
<comment type="similarity">
    <text evidence="1">Belongs to the indoleamine 2,3-dioxygenase family.</text>
</comment>
<feature type="binding site" description="proximal binding residue" evidence="5">
    <location>
        <position position="401"/>
    </location>
    <ligand>
        <name>heme b</name>
        <dbReference type="ChEBI" id="CHEBI:60344"/>
    </ligand>
    <ligandPart>
        <name>Fe</name>
        <dbReference type="ChEBI" id="CHEBI:18248"/>
    </ligandPart>
</feature>
<dbReference type="GO" id="GO:0004833">
    <property type="term" value="F:L-tryptophan 2,3-dioxygenase activity"/>
    <property type="evidence" value="ECO:0007669"/>
    <property type="project" value="TreeGrafter"/>
</dbReference>
<evidence type="ECO:0008006" key="9">
    <source>
        <dbReference type="Google" id="ProtNLM"/>
    </source>
</evidence>
<evidence type="ECO:0000313" key="7">
    <source>
        <dbReference type="EMBL" id="CBY10208.1"/>
    </source>
</evidence>
<dbReference type="GO" id="GO:0020037">
    <property type="term" value="F:heme binding"/>
    <property type="evidence" value="ECO:0007669"/>
    <property type="project" value="InterPro"/>
</dbReference>
<keyword evidence="2 5" id="KW-0479">Metal-binding</keyword>
<feature type="compositionally biased region" description="Basic and acidic residues" evidence="6">
    <location>
        <begin position="422"/>
        <end position="431"/>
    </location>
</feature>
<keyword evidence="5" id="KW-0349">Heme</keyword>
<evidence type="ECO:0000256" key="3">
    <source>
        <dbReference type="ARBA" id="ARBA00023004"/>
    </source>
</evidence>
<dbReference type="PANTHER" id="PTHR28657">
    <property type="entry name" value="INDOLEAMINE 2,3-DIOXYGENASE"/>
    <property type="match status" value="1"/>
</dbReference>
<dbReference type="InParanoid" id="E4XHZ2"/>
<dbReference type="InterPro" id="IPR000898">
    <property type="entry name" value="Indolamine_dOase"/>
</dbReference>
<evidence type="ECO:0000256" key="5">
    <source>
        <dbReference type="PIRSR" id="PIRSR600898-1"/>
    </source>
</evidence>
<dbReference type="OrthoDB" id="10262710at2759"/>
<accession>E4XHZ2</accession>
<evidence type="ECO:0000313" key="8">
    <source>
        <dbReference type="Proteomes" id="UP000001307"/>
    </source>
</evidence>
<name>E4XHZ2_OIKDI</name>
<dbReference type="SUPFAM" id="SSF140959">
    <property type="entry name" value="Indolic compounds 2,3-dioxygenase-like"/>
    <property type="match status" value="1"/>
</dbReference>
<reference evidence="7" key="1">
    <citation type="journal article" date="2010" name="Science">
        <title>Plasticity of animal genome architecture unmasked by rapid evolution of a pelagic tunicate.</title>
        <authorList>
            <person name="Denoeud F."/>
            <person name="Henriet S."/>
            <person name="Mungpakdee S."/>
            <person name="Aury J.M."/>
            <person name="Da Silva C."/>
            <person name="Brinkmann H."/>
            <person name="Mikhaleva J."/>
            <person name="Olsen L.C."/>
            <person name="Jubin C."/>
            <person name="Canestro C."/>
            <person name="Bouquet J.M."/>
            <person name="Danks G."/>
            <person name="Poulain J."/>
            <person name="Campsteijn C."/>
            <person name="Adamski M."/>
            <person name="Cross I."/>
            <person name="Yadetie F."/>
            <person name="Muffato M."/>
            <person name="Louis A."/>
            <person name="Butcher S."/>
            <person name="Tsagkogeorga G."/>
            <person name="Konrad A."/>
            <person name="Singh S."/>
            <person name="Jensen M.F."/>
            <person name="Cong E.H."/>
            <person name="Eikeseth-Otteraa H."/>
            <person name="Noel B."/>
            <person name="Anthouard V."/>
            <person name="Porcel B.M."/>
            <person name="Kachouri-Lafond R."/>
            <person name="Nishino A."/>
            <person name="Ugolini M."/>
            <person name="Chourrout P."/>
            <person name="Nishida H."/>
            <person name="Aasland R."/>
            <person name="Huzurbazar S."/>
            <person name="Westhof E."/>
            <person name="Delsuc F."/>
            <person name="Lehrach H."/>
            <person name="Reinhardt R."/>
            <person name="Weissenbach J."/>
            <person name="Roy S.W."/>
            <person name="Artiguenave F."/>
            <person name="Postlethwait J.H."/>
            <person name="Manak J.R."/>
            <person name="Thompson E.M."/>
            <person name="Jaillon O."/>
            <person name="Du Pasquier L."/>
            <person name="Boudinot P."/>
            <person name="Liberles D.A."/>
            <person name="Volff J.N."/>
            <person name="Philippe H."/>
            <person name="Lenhard B."/>
            <person name="Roest Crollius H."/>
            <person name="Wincker P."/>
            <person name="Chourrout D."/>
        </authorList>
    </citation>
    <scope>NUCLEOTIDE SEQUENCE [LARGE SCALE GENOMIC DNA]</scope>
</reference>
<dbReference type="GO" id="GO:0033754">
    <property type="term" value="F:indoleamine 2,3-dioxygenase activity"/>
    <property type="evidence" value="ECO:0007669"/>
    <property type="project" value="TreeGrafter"/>
</dbReference>
<feature type="compositionally biased region" description="Basic and acidic residues" evidence="6">
    <location>
        <begin position="445"/>
        <end position="458"/>
    </location>
</feature>
<dbReference type="GO" id="GO:0034354">
    <property type="term" value="P:'de novo' NAD+ biosynthetic process from L-tryptophan"/>
    <property type="evidence" value="ECO:0007669"/>
    <property type="project" value="TreeGrafter"/>
</dbReference>
<dbReference type="Proteomes" id="UP000001307">
    <property type="component" value="Unassembled WGS sequence"/>
</dbReference>
<evidence type="ECO:0000256" key="2">
    <source>
        <dbReference type="ARBA" id="ARBA00022723"/>
    </source>
</evidence>
<feature type="region of interest" description="Disordered" evidence="6">
    <location>
        <begin position="422"/>
        <end position="479"/>
    </location>
</feature>
<dbReference type="GO" id="GO:0005737">
    <property type="term" value="C:cytoplasm"/>
    <property type="evidence" value="ECO:0007669"/>
    <property type="project" value="TreeGrafter"/>
</dbReference>
<evidence type="ECO:0000256" key="1">
    <source>
        <dbReference type="ARBA" id="ARBA00007119"/>
    </source>
</evidence>
<keyword evidence="4" id="KW-0823">Tryptophan catabolism</keyword>
<evidence type="ECO:0000256" key="4">
    <source>
        <dbReference type="ARBA" id="ARBA00023079"/>
    </source>
</evidence>
<dbReference type="PANTHER" id="PTHR28657:SF5">
    <property type="entry name" value="INDOLEAMINE 2,3-DIOXYGENASE"/>
    <property type="match status" value="1"/>
</dbReference>